<dbReference type="Proteomes" id="UP000199318">
    <property type="component" value="Unassembled WGS sequence"/>
</dbReference>
<dbReference type="STRING" id="1464123.SAMN05444126_101145"/>
<dbReference type="GO" id="GO:0016117">
    <property type="term" value="P:carotenoid biosynthetic process"/>
    <property type="evidence" value="ECO:0007669"/>
    <property type="project" value="UniProtKB-KW"/>
</dbReference>
<dbReference type="PRINTS" id="PR00419">
    <property type="entry name" value="ADXRDTASE"/>
</dbReference>
<evidence type="ECO:0000256" key="5">
    <source>
        <dbReference type="RuleBase" id="RU362075"/>
    </source>
</evidence>
<evidence type="ECO:0000313" key="8">
    <source>
        <dbReference type="Proteomes" id="UP000199318"/>
    </source>
</evidence>
<gene>
    <name evidence="7" type="ORF">SAMN05444126_101145</name>
</gene>
<reference evidence="8" key="1">
    <citation type="submission" date="2016-10" db="EMBL/GenBank/DDBJ databases">
        <authorList>
            <person name="de Groot N.N."/>
        </authorList>
    </citation>
    <scope>NUCLEOTIDE SEQUENCE [LARGE SCALE GENOMIC DNA]</scope>
    <source>
        <strain evidence="8">10nlg</strain>
    </source>
</reference>
<dbReference type="EMBL" id="FOGV01000001">
    <property type="protein sequence ID" value="SER45367.1"/>
    <property type="molecule type" value="Genomic_DNA"/>
</dbReference>
<comment type="caution">
    <text evidence="7">The sequence shown here is derived from an EMBL/GenBank/DDBJ whole genome shotgun (WGS) entry which is preliminary data.</text>
</comment>
<dbReference type="NCBIfam" id="TIGR02734">
    <property type="entry name" value="crtI_fam"/>
    <property type="match status" value="1"/>
</dbReference>
<name>A0A1H9PB38_9BACI</name>
<dbReference type="GO" id="GO:0016627">
    <property type="term" value="F:oxidoreductase activity, acting on the CH-CH group of donors"/>
    <property type="evidence" value="ECO:0007669"/>
    <property type="project" value="UniProtKB-ARBA"/>
</dbReference>
<dbReference type="InterPro" id="IPR014105">
    <property type="entry name" value="Carotenoid/retinoid_OxRdtase"/>
</dbReference>
<evidence type="ECO:0000256" key="3">
    <source>
        <dbReference type="ARBA" id="ARBA00023002"/>
    </source>
</evidence>
<keyword evidence="3 5" id="KW-0560">Oxidoreductase</keyword>
<sequence>MMKNGRIAIIGAGPGGLAAAMILAARGMDVTIYEKQPYVGGRTSSFTDKGFTFDLGPTFFSMPYILEEIFDSAGRNLHDYVTLHEIAPMYTLKFDDMTIQASREPEKMKAEIARLFPGDEHNYDRFMSDTRRKMGALTPILQTPFPSLLDYMRPRTLRALPELELGKTLYDVLSNYFDDDRLKLSFTFQSKYLGMSPWECPGAFSILSFMEHEWGIYHPAGGLNQLTKAMAAVVEEYGGTIHLNTGVKQFVLDEKRRVKGIELDSGETVDTEHVIMNADFADGISKMIPDAARKKYRDADLAKKKYSCSTFMIYAGLSERIPLDHHTILFAEDYKKNVEEISDHLILSDDPSIYVQHASATDESVAPAGKSALYILAPVPNNFSGIDWEGEKETFRQLIWKQVAAKAGIDKIEELIETETVLTPADWQQQKHVFQGATFNLAHNLRQMMYFRPHNQYEDVDGLWLVGGGTHPGSGLPTIFESGRITANLLTDSYKKTARKEEA</sequence>
<dbReference type="InterPro" id="IPR002937">
    <property type="entry name" value="Amino_oxidase"/>
</dbReference>
<dbReference type="AlphaFoldDB" id="A0A1H9PB38"/>
<comment type="pathway">
    <text evidence="1 5">Carotenoid biosynthesis.</text>
</comment>
<accession>A0A1H9PB38</accession>
<evidence type="ECO:0000259" key="6">
    <source>
        <dbReference type="Pfam" id="PF01593"/>
    </source>
</evidence>
<dbReference type="PANTHER" id="PTHR43734">
    <property type="entry name" value="PHYTOENE DESATURASE"/>
    <property type="match status" value="1"/>
</dbReference>
<dbReference type="PANTHER" id="PTHR43734:SF1">
    <property type="entry name" value="PHYTOENE DESATURASE"/>
    <property type="match status" value="1"/>
</dbReference>
<dbReference type="InterPro" id="IPR036188">
    <property type="entry name" value="FAD/NAD-bd_sf"/>
</dbReference>
<evidence type="ECO:0000313" key="7">
    <source>
        <dbReference type="EMBL" id="SER45367.1"/>
    </source>
</evidence>
<comment type="similarity">
    <text evidence="4">Belongs to the carotenoid/retinoid oxidoreductase family. CrtN subfamily.</text>
</comment>
<dbReference type="PROSITE" id="PS00982">
    <property type="entry name" value="PHYTOENE_DH"/>
    <property type="match status" value="1"/>
</dbReference>
<dbReference type="Gene3D" id="3.50.50.60">
    <property type="entry name" value="FAD/NAD(P)-binding domain"/>
    <property type="match status" value="2"/>
</dbReference>
<keyword evidence="2 5" id="KW-0125">Carotenoid biosynthesis</keyword>
<evidence type="ECO:0000256" key="1">
    <source>
        <dbReference type="ARBA" id="ARBA00004829"/>
    </source>
</evidence>
<protein>
    <submittedName>
        <fullName evidence="7">Phytoene desaturase</fullName>
    </submittedName>
</protein>
<proteinExistence type="inferred from homology"/>
<keyword evidence="8" id="KW-1185">Reference proteome</keyword>
<dbReference type="SUPFAM" id="SSF51905">
    <property type="entry name" value="FAD/NAD(P)-binding domain"/>
    <property type="match status" value="1"/>
</dbReference>
<dbReference type="InterPro" id="IPR008150">
    <property type="entry name" value="Phytoene_DH_bac_CS"/>
</dbReference>
<dbReference type="Pfam" id="PF01593">
    <property type="entry name" value="Amino_oxidase"/>
    <property type="match status" value="1"/>
</dbReference>
<evidence type="ECO:0000256" key="2">
    <source>
        <dbReference type="ARBA" id="ARBA00022746"/>
    </source>
</evidence>
<organism evidence="7 8">
    <name type="scientific">Salisediminibacterium halotolerans</name>
    <dbReference type="NCBI Taxonomy" id="517425"/>
    <lineage>
        <taxon>Bacteria</taxon>
        <taxon>Bacillati</taxon>
        <taxon>Bacillota</taxon>
        <taxon>Bacilli</taxon>
        <taxon>Bacillales</taxon>
        <taxon>Bacillaceae</taxon>
        <taxon>Salisediminibacterium</taxon>
    </lineage>
</organism>
<feature type="domain" description="Amine oxidase" evidence="6">
    <location>
        <begin position="15"/>
        <end position="489"/>
    </location>
</feature>
<evidence type="ECO:0000256" key="4">
    <source>
        <dbReference type="ARBA" id="ARBA00038322"/>
    </source>
</evidence>